<organism evidence="1 2">
    <name type="scientific">Piloderma croceum (strain F 1598)</name>
    <dbReference type="NCBI Taxonomy" id="765440"/>
    <lineage>
        <taxon>Eukaryota</taxon>
        <taxon>Fungi</taxon>
        <taxon>Dikarya</taxon>
        <taxon>Basidiomycota</taxon>
        <taxon>Agaricomycotina</taxon>
        <taxon>Agaricomycetes</taxon>
        <taxon>Agaricomycetidae</taxon>
        <taxon>Atheliales</taxon>
        <taxon>Atheliaceae</taxon>
        <taxon>Piloderma</taxon>
    </lineage>
</organism>
<sequence length="127" mass="14284">MITLANAGVLSMVDDYNKKYGLTPADIHAWVTILPMLPVVPQDTPTHRELVQSMYTGVENRDPSQSQRLQDLRDPLLQFSTQPLPEYSLESALEALRILRNAYPSAIVGNRQEKVLSSRHTIVPMDV</sequence>
<name>A0A0C3G194_PILCF</name>
<reference evidence="1 2" key="1">
    <citation type="submission" date="2014-04" db="EMBL/GenBank/DDBJ databases">
        <authorList>
            <consortium name="DOE Joint Genome Institute"/>
            <person name="Kuo A."/>
            <person name="Tarkka M."/>
            <person name="Buscot F."/>
            <person name="Kohler A."/>
            <person name="Nagy L.G."/>
            <person name="Floudas D."/>
            <person name="Copeland A."/>
            <person name="Barry K.W."/>
            <person name="Cichocki N."/>
            <person name="Veneault-Fourrey C."/>
            <person name="LaButti K."/>
            <person name="Lindquist E.A."/>
            <person name="Lipzen A."/>
            <person name="Lundell T."/>
            <person name="Morin E."/>
            <person name="Murat C."/>
            <person name="Sun H."/>
            <person name="Tunlid A."/>
            <person name="Henrissat B."/>
            <person name="Grigoriev I.V."/>
            <person name="Hibbett D.S."/>
            <person name="Martin F."/>
            <person name="Nordberg H.P."/>
            <person name="Cantor M.N."/>
            <person name="Hua S.X."/>
        </authorList>
    </citation>
    <scope>NUCLEOTIDE SEQUENCE [LARGE SCALE GENOMIC DNA]</scope>
    <source>
        <strain evidence="1 2">F 1598</strain>
    </source>
</reference>
<reference evidence="2" key="2">
    <citation type="submission" date="2015-01" db="EMBL/GenBank/DDBJ databases">
        <title>Evolutionary Origins and Diversification of the Mycorrhizal Mutualists.</title>
        <authorList>
            <consortium name="DOE Joint Genome Institute"/>
            <consortium name="Mycorrhizal Genomics Consortium"/>
            <person name="Kohler A."/>
            <person name="Kuo A."/>
            <person name="Nagy L.G."/>
            <person name="Floudas D."/>
            <person name="Copeland A."/>
            <person name="Barry K.W."/>
            <person name="Cichocki N."/>
            <person name="Veneault-Fourrey C."/>
            <person name="LaButti K."/>
            <person name="Lindquist E.A."/>
            <person name="Lipzen A."/>
            <person name="Lundell T."/>
            <person name="Morin E."/>
            <person name="Murat C."/>
            <person name="Riley R."/>
            <person name="Ohm R."/>
            <person name="Sun H."/>
            <person name="Tunlid A."/>
            <person name="Henrissat B."/>
            <person name="Grigoriev I.V."/>
            <person name="Hibbett D.S."/>
            <person name="Martin F."/>
        </authorList>
    </citation>
    <scope>NUCLEOTIDE SEQUENCE [LARGE SCALE GENOMIC DNA]</scope>
    <source>
        <strain evidence="2">F 1598</strain>
    </source>
</reference>
<dbReference type="HOGENOM" id="CLU_1971351_0_0_1"/>
<evidence type="ECO:0000313" key="1">
    <source>
        <dbReference type="EMBL" id="KIM84501.1"/>
    </source>
</evidence>
<dbReference type="InParanoid" id="A0A0C3G194"/>
<protein>
    <submittedName>
        <fullName evidence="1">Uncharacterized protein</fullName>
    </submittedName>
</protein>
<accession>A0A0C3G194</accession>
<proteinExistence type="predicted"/>
<dbReference type="AlphaFoldDB" id="A0A0C3G194"/>
<keyword evidence="2" id="KW-1185">Reference proteome</keyword>
<gene>
    <name evidence="1" type="ORF">PILCRDRAFT_818070</name>
</gene>
<dbReference type="EMBL" id="KN832987">
    <property type="protein sequence ID" value="KIM84501.1"/>
    <property type="molecule type" value="Genomic_DNA"/>
</dbReference>
<dbReference type="Proteomes" id="UP000054166">
    <property type="component" value="Unassembled WGS sequence"/>
</dbReference>
<evidence type="ECO:0000313" key="2">
    <source>
        <dbReference type="Proteomes" id="UP000054166"/>
    </source>
</evidence>